<evidence type="ECO:0000256" key="1">
    <source>
        <dbReference type="SAM" id="Phobius"/>
    </source>
</evidence>
<keyword evidence="1" id="KW-0812">Transmembrane</keyword>
<evidence type="ECO:0008006" key="3">
    <source>
        <dbReference type="Google" id="ProtNLM"/>
    </source>
</evidence>
<dbReference type="GeneID" id="87597030"/>
<dbReference type="AlphaFoldDB" id="A0A0M0KMD0"/>
<feature type="transmembrane region" description="Helical" evidence="1">
    <location>
        <begin position="28"/>
        <end position="48"/>
    </location>
</feature>
<protein>
    <recommendedName>
        <fullName evidence="3">Maltodextrin utilization protein YvdJ</fullName>
    </recommendedName>
</protein>
<gene>
    <name evidence="2" type="ORF">AMD02_12415</name>
</gene>
<proteinExistence type="predicted"/>
<organism evidence="2">
    <name type="scientific">Halalkalibacterium halodurans</name>
    <name type="common">Bacillus halodurans</name>
    <dbReference type="NCBI Taxonomy" id="86665"/>
    <lineage>
        <taxon>Bacteria</taxon>
        <taxon>Bacillati</taxon>
        <taxon>Bacillota</taxon>
        <taxon>Bacilli</taxon>
        <taxon>Bacillales</taxon>
        <taxon>Bacillaceae</taxon>
        <taxon>Halalkalibacterium (ex Joshi et al. 2022)</taxon>
    </lineage>
</organism>
<accession>A0A0M0KMD0</accession>
<feature type="transmembrane region" description="Helical" evidence="1">
    <location>
        <begin position="204"/>
        <end position="223"/>
    </location>
</feature>
<feature type="transmembrane region" description="Helical" evidence="1">
    <location>
        <begin position="159"/>
        <end position="192"/>
    </location>
</feature>
<dbReference type="PATRIC" id="fig|136160.3.peg.2904"/>
<feature type="transmembrane region" description="Helical" evidence="1">
    <location>
        <begin position="229"/>
        <end position="250"/>
    </location>
</feature>
<reference evidence="2" key="1">
    <citation type="submission" date="2015-08" db="EMBL/GenBank/DDBJ databases">
        <title>Complete DNA Sequence of Pseudomonas syringae pv. actinidiae, the Causal Agent of Kiwifruit Canker Disease.</title>
        <authorList>
            <person name="Rikkerink E.H.A."/>
            <person name="Fineran P.C."/>
        </authorList>
    </citation>
    <scope>NUCLEOTIDE SEQUENCE</scope>
    <source>
        <strain evidence="2">DSM 13666</strain>
    </source>
</reference>
<evidence type="ECO:0000313" key="2">
    <source>
        <dbReference type="EMBL" id="KOO39558.1"/>
    </source>
</evidence>
<keyword evidence="1" id="KW-1133">Transmembrane helix</keyword>
<dbReference type="RefSeq" id="WP_010897571.1">
    <property type="nucleotide sequence ID" value="NZ_CP040441.1"/>
</dbReference>
<dbReference type="Pfam" id="PF06691">
    <property type="entry name" value="DUF1189"/>
    <property type="match status" value="1"/>
</dbReference>
<dbReference type="InterPro" id="IPR009574">
    <property type="entry name" value="DUF1189"/>
</dbReference>
<sequence>MNQFQLLFKSLYLIQTIKYARFVPITKAIVHILLVTLLIIIPPSIMLVSSLQHGVTQLQSILHEDIPSFQIVDGHLQLEEHHERPYITDALIDGVFILDDTGTVTEKDLSAYQNGVALLKTEMIFLDNGHMQAVQYQFSGIHSLSPTELQQSIEQFQGVFFIFVFLSILVMYVGFAGFAYIGISLLATIGLLLRPKEARLTYKALWSMAAIAMTMPAVAFSIIDSLLHSVPILLLIMITIGLYVFSLYTLPKPKKKGGG</sequence>
<dbReference type="OMA" id="FFTIMRA"/>
<name>A0A0M0KMD0_ALKHA</name>
<comment type="caution">
    <text evidence="2">The sequence shown here is derived from an EMBL/GenBank/DDBJ whole genome shotgun (WGS) entry which is preliminary data.</text>
</comment>
<keyword evidence="1" id="KW-0472">Membrane</keyword>
<dbReference type="EMBL" id="LILD01000001">
    <property type="protein sequence ID" value="KOO39558.1"/>
    <property type="molecule type" value="Genomic_DNA"/>
</dbReference>